<evidence type="ECO:0008006" key="8">
    <source>
        <dbReference type="Google" id="ProtNLM"/>
    </source>
</evidence>
<feature type="binding site" evidence="2">
    <location>
        <position position="63"/>
    </location>
    <ligand>
        <name>Fe cation</name>
        <dbReference type="ChEBI" id="CHEBI:24875"/>
    </ligand>
</feature>
<dbReference type="AlphaFoldDB" id="A0A212QXG9"/>
<dbReference type="SUPFAM" id="SSF51182">
    <property type="entry name" value="RmlC-like cupins"/>
    <property type="match status" value="1"/>
</dbReference>
<dbReference type="Pfam" id="PF05726">
    <property type="entry name" value="Pirin_C"/>
    <property type="match status" value="1"/>
</dbReference>
<keyword evidence="2" id="KW-0479">Metal-binding</keyword>
<evidence type="ECO:0000313" key="6">
    <source>
        <dbReference type="EMBL" id="SNB64256.1"/>
    </source>
</evidence>
<keyword evidence="2" id="KW-0408">Iron</keyword>
<dbReference type="RefSeq" id="WP_088519564.1">
    <property type="nucleotide sequence ID" value="NZ_FYDG01000002.1"/>
</dbReference>
<dbReference type="OrthoDB" id="9780903at2"/>
<keyword evidence="7" id="KW-1185">Reference proteome</keyword>
<dbReference type="Gene3D" id="2.60.120.10">
    <property type="entry name" value="Jelly Rolls"/>
    <property type="match status" value="2"/>
</dbReference>
<dbReference type="CDD" id="cd02909">
    <property type="entry name" value="cupin_pirin_N"/>
    <property type="match status" value="1"/>
</dbReference>
<feature type="domain" description="Pirin C-terminal" evidence="5">
    <location>
        <begin position="177"/>
        <end position="281"/>
    </location>
</feature>
<evidence type="ECO:0000256" key="3">
    <source>
        <dbReference type="RuleBase" id="RU003457"/>
    </source>
</evidence>
<gene>
    <name evidence="6" type="ORF">SAMN06265338_10212</name>
</gene>
<evidence type="ECO:0000259" key="4">
    <source>
        <dbReference type="Pfam" id="PF02678"/>
    </source>
</evidence>
<dbReference type="PIRSF" id="PIRSF006232">
    <property type="entry name" value="Pirin"/>
    <property type="match status" value="1"/>
</dbReference>
<feature type="domain" description="Pirin N-terminal" evidence="4">
    <location>
        <begin position="27"/>
        <end position="123"/>
    </location>
</feature>
<dbReference type="InterPro" id="IPR008778">
    <property type="entry name" value="Pirin_C_dom"/>
</dbReference>
<protein>
    <recommendedName>
        <fullName evidence="8">Pirin family protein</fullName>
    </recommendedName>
</protein>
<comment type="similarity">
    <text evidence="1 3">Belongs to the pirin family.</text>
</comment>
<reference evidence="7" key="1">
    <citation type="submission" date="2017-06" db="EMBL/GenBank/DDBJ databases">
        <authorList>
            <person name="Varghese N."/>
            <person name="Submissions S."/>
        </authorList>
    </citation>
    <scope>NUCLEOTIDE SEQUENCE [LARGE SCALE GENOMIC DNA]</scope>
    <source>
        <strain evidence="7">DSM 137</strain>
    </source>
</reference>
<dbReference type="PANTHER" id="PTHR13903:SF8">
    <property type="entry name" value="PIRIN"/>
    <property type="match status" value="1"/>
</dbReference>
<dbReference type="InterPro" id="IPR012093">
    <property type="entry name" value="Pirin"/>
</dbReference>
<dbReference type="InterPro" id="IPR014710">
    <property type="entry name" value="RmlC-like_jellyroll"/>
</dbReference>
<feature type="binding site" evidence="2">
    <location>
        <position position="105"/>
    </location>
    <ligand>
        <name>Fe cation</name>
        <dbReference type="ChEBI" id="CHEBI:24875"/>
    </ligand>
</feature>
<dbReference type="Proteomes" id="UP000198418">
    <property type="component" value="Unassembled WGS sequence"/>
</dbReference>
<sequence>MSATVRKILSLSHGEATSDGDGVRMIRLVGSQAQPPLDPFLMLDFFGSERASDYLGGFPDHPHRGFETVTYMLAGKMRHFDNHGHSGVIEAGDVQWMKAGRGLIHSEMPEQTEGLMRGFQLWINLPQAEKMAAPAYQEFKAAQIPEVSRAGATVKLIAGAADGVEGPVRAPHVDAVYFDIALAPGAVFAHDLPETHQGFFVLYEGEAEAPGARGPVALRGLTLATLGPGRTARLTAGANGAKALLLAARPLREPVAWSGPFVMTTREELRQAYADYQAGEF</sequence>
<evidence type="ECO:0000259" key="5">
    <source>
        <dbReference type="Pfam" id="PF05726"/>
    </source>
</evidence>
<evidence type="ECO:0000256" key="1">
    <source>
        <dbReference type="ARBA" id="ARBA00008416"/>
    </source>
</evidence>
<dbReference type="PANTHER" id="PTHR13903">
    <property type="entry name" value="PIRIN-RELATED"/>
    <property type="match status" value="1"/>
</dbReference>
<comment type="cofactor">
    <cofactor evidence="2">
        <name>Fe cation</name>
        <dbReference type="ChEBI" id="CHEBI:24875"/>
    </cofactor>
    <text evidence="2">Binds 1 Fe cation per subunit.</text>
</comment>
<dbReference type="Pfam" id="PF02678">
    <property type="entry name" value="Pirin"/>
    <property type="match status" value="1"/>
</dbReference>
<feature type="binding site" evidence="2">
    <location>
        <position position="61"/>
    </location>
    <ligand>
        <name>Fe cation</name>
        <dbReference type="ChEBI" id="CHEBI:24875"/>
    </ligand>
</feature>
<dbReference type="EMBL" id="FYDG01000002">
    <property type="protein sequence ID" value="SNB64256.1"/>
    <property type="molecule type" value="Genomic_DNA"/>
</dbReference>
<evidence type="ECO:0000313" key="7">
    <source>
        <dbReference type="Proteomes" id="UP000198418"/>
    </source>
</evidence>
<feature type="binding site" evidence="2">
    <location>
        <position position="107"/>
    </location>
    <ligand>
        <name>Fe cation</name>
        <dbReference type="ChEBI" id="CHEBI:24875"/>
    </ligand>
</feature>
<evidence type="ECO:0000256" key="2">
    <source>
        <dbReference type="PIRSR" id="PIRSR006232-1"/>
    </source>
</evidence>
<dbReference type="InterPro" id="IPR011051">
    <property type="entry name" value="RmlC_Cupin_sf"/>
</dbReference>
<proteinExistence type="inferred from homology"/>
<dbReference type="InterPro" id="IPR003829">
    <property type="entry name" value="Pirin_N_dom"/>
</dbReference>
<name>A0A212QXG9_RHOAC</name>
<dbReference type="GO" id="GO:0046872">
    <property type="term" value="F:metal ion binding"/>
    <property type="evidence" value="ECO:0007669"/>
    <property type="project" value="UniProtKB-KW"/>
</dbReference>
<dbReference type="CDD" id="cd02247">
    <property type="entry name" value="cupin_pirin_C"/>
    <property type="match status" value="1"/>
</dbReference>
<organism evidence="6 7">
    <name type="scientific">Rhodoblastus acidophilus</name>
    <name type="common">Rhodopseudomonas acidophila</name>
    <dbReference type="NCBI Taxonomy" id="1074"/>
    <lineage>
        <taxon>Bacteria</taxon>
        <taxon>Pseudomonadati</taxon>
        <taxon>Pseudomonadota</taxon>
        <taxon>Alphaproteobacteria</taxon>
        <taxon>Hyphomicrobiales</taxon>
        <taxon>Rhodoblastaceae</taxon>
        <taxon>Rhodoblastus</taxon>
    </lineage>
</organism>
<accession>A0A212QXG9</accession>